<feature type="transmembrane region" description="Helical" evidence="2">
    <location>
        <begin position="73"/>
        <end position="92"/>
    </location>
</feature>
<dbReference type="RefSeq" id="WP_244568723.1">
    <property type="nucleotide sequence ID" value="NZ_MWWS01000004.1"/>
</dbReference>
<dbReference type="Pfam" id="PF14018">
    <property type="entry name" value="DUF4234"/>
    <property type="match status" value="1"/>
</dbReference>
<feature type="domain" description="DUF4234" evidence="3">
    <location>
        <begin position="30"/>
        <end position="101"/>
    </location>
</feature>
<dbReference type="Proteomes" id="UP000216004">
    <property type="component" value="Unassembled WGS sequence"/>
</dbReference>
<keyword evidence="2" id="KW-0812">Transmembrane</keyword>
<evidence type="ECO:0000259" key="3">
    <source>
        <dbReference type="Pfam" id="PF14018"/>
    </source>
</evidence>
<feature type="transmembrane region" description="Helical" evidence="2">
    <location>
        <begin position="32"/>
        <end position="52"/>
    </location>
</feature>
<organism evidence="4 5">
    <name type="scientific">Bombiscardovia coagulans</name>
    <dbReference type="NCBI Taxonomy" id="686666"/>
    <lineage>
        <taxon>Bacteria</taxon>
        <taxon>Bacillati</taxon>
        <taxon>Actinomycetota</taxon>
        <taxon>Actinomycetes</taxon>
        <taxon>Bifidobacteriales</taxon>
        <taxon>Bifidobacteriaceae</taxon>
        <taxon>Bombiscardovia</taxon>
    </lineage>
</organism>
<accession>A0A261EU82</accession>
<feature type="region of interest" description="Disordered" evidence="1">
    <location>
        <begin position="1"/>
        <end position="20"/>
    </location>
</feature>
<dbReference type="AlphaFoldDB" id="A0A261EU82"/>
<evidence type="ECO:0000256" key="1">
    <source>
        <dbReference type="SAM" id="MobiDB-lite"/>
    </source>
</evidence>
<evidence type="ECO:0000313" key="5">
    <source>
        <dbReference type="Proteomes" id="UP000216004"/>
    </source>
</evidence>
<sequence>MTSQPYPPQTQDQTGMPSVQAPLEQEKTNRSLLKFILLGCITFGIYNIVVLTESTNALNRIASKHDGKKTVHYCLMFFLFGWMSFGVAWFIWYHTISNRIGDELQRRGLDRMLSASDYWLWNILGSIIIVGPFIYMYKFLKAMNALCEDYNMKG</sequence>
<keyword evidence="2" id="KW-1133">Transmembrane helix</keyword>
<gene>
    <name evidence="4" type="ORF">BOCO_0723</name>
</gene>
<evidence type="ECO:0000256" key="2">
    <source>
        <dbReference type="SAM" id="Phobius"/>
    </source>
</evidence>
<dbReference type="EMBL" id="MWWS01000004">
    <property type="protein sequence ID" value="OZG50206.1"/>
    <property type="molecule type" value="Genomic_DNA"/>
</dbReference>
<proteinExistence type="predicted"/>
<protein>
    <recommendedName>
        <fullName evidence="3">DUF4234 domain-containing protein</fullName>
    </recommendedName>
</protein>
<keyword evidence="5" id="KW-1185">Reference proteome</keyword>
<name>A0A261EU82_9BIFI</name>
<evidence type="ECO:0000313" key="4">
    <source>
        <dbReference type="EMBL" id="OZG50206.1"/>
    </source>
</evidence>
<keyword evidence="2" id="KW-0472">Membrane</keyword>
<comment type="caution">
    <text evidence="4">The sequence shown here is derived from an EMBL/GenBank/DDBJ whole genome shotgun (WGS) entry which is preliminary data.</text>
</comment>
<reference evidence="4 5" key="1">
    <citation type="journal article" date="2017" name="BMC Genomics">
        <title>Comparative genomic and phylogenomic analyses of the Bifidobacteriaceae family.</title>
        <authorList>
            <person name="Lugli G.A."/>
            <person name="Milani C."/>
            <person name="Turroni F."/>
            <person name="Duranti S."/>
            <person name="Mancabelli L."/>
            <person name="Mangifesta M."/>
            <person name="Ferrario C."/>
            <person name="Modesto M."/>
            <person name="Mattarelli P."/>
            <person name="Jiri K."/>
            <person name="van Sinderen D."/>
            <person name="Ventura M."/>
        </authorList>
    </citation>
    <scope>NUCLEOTIDE SEQUENCE [LARGE SCALE GENOMIC DNA]</scope>
    <source>
        <strain evidence="4 5">DSM 22924</strain>
    </source>
</reference>
<feature type="transmembrane region" description="Helical" evidence="2">
    <location>
        <begin position="118"/>
        <end position="137"/>
    </location>
</feature>
<dbReference type="InterPro" id="IPR025328">
    <property type="entry name" value="DUF4234"/>
</dbReference>